<proteinExistence type="predicted"/>
<sequence length="108" mass="12645">MMEETIAEFEDCLEHVELVKAQFREHELFMQSLSESQDSVGRVLHRGQLLVQKLDEEQGAAIVSQLLMVNTRWERVREVAMTRQNQLQQRLNALQIEQLESIRLIQVA</sequence>
<dbReference type="Proteomes" id="UP000271098">
    <property type="component" value="Unassembled WGS sequence"/>
</dbReference>
<dbReference type="EMBL" id="UYRT01013229">
    <property type="protein sequence ID" value="VDK52835.1"/>
    <property type="molecule type" value="Genomic_DNA"/>
</dbReference>
<dbReference type="Gene3D" id="1.20.58.60">
    <property type="match status" value="1"/>
</dbReference>
<keyword evidence="2" id="KW-1185">Reference proteome</keyword>
<gene>
    <name evidence="1" type="ORF">GPUH_LOCUS5953</name>
</gene>
<evidence type="ECO:0000313" key="2">
    <source>
        <dbReference type="Proteomes" id="UP000271098"/>
    </source>
</evidence>
<evidence type="ECO:0000313" key="1">
    <source>
        <dbReference type="EMBL" id="VDK52835.1"/>
    </source>
</evidence>
<dbReference type="SUPFAM" id="SSF46966">
    <property type="entry name" value="Spectrin repeat"/>
    <property type="match status" value="1"/>
</dbReference>
<protein>
    <submittedName>
        <fullName evidence="3">Nsp1_C domain-containing protein</fullName>
    </submittedName>
</protein>
<dbReference type="InterPro" id="IPR002017">
    <property type="entry name" value="Spectrin_repeat"/>
</dbReference>
<accession>A0A183DB62</accession>
<reference evidence="1 2" key="2">
    <citation type="submission" date="2018-11" db="EMBL/GenBank/DDBJ databases">
        <authorList>
            <consortium name="Pathogen Informatics"/>
        </authorList>
    </citation>
    <scope>NUCLEOTIDE SEQUENCE [LARGE SCALE GENOMIC DNA]</scope>
</reference>
<dbReference type="AlphaFoldDB" id="A0A183DB62"/>
<dbReference type="OrthoDB" id="18740at2759"/>
<evidence type="ECO:0000313" key="3">
    <source>
        <dbReference type="WBParaSite" id="GPUH_0000596101-mRNA-1"/>
    </source>
</evidence>
<reference evidence="3" key="1">
    <citation type="submission" date="2016-06" db="UniProtKB">
        <authorList>
            <consortium name="WormBaseParasite"/>
        </authorList>
    </citation>
    <scope>IDENTIFICATION</scope>
</reference>
<name>A0A183DB62_9BILA</name>
<dbReference type="WBParaSite" id="GPUH_0000596101-mRNA-1">
    <property type="protein sequence ID" value="GPUH_0000596101-mRNA-1"/>
    <property type="gene ID" value="GPUH_0000596101"/>
</dbReference>
<organism evidence="3">
    <name type="scientific">Gongylonema pulchrum</name>
    <dbReference type="NCBI Taxonomy" id="637853"/>
    <lineage>
        <taxon>Eukaryota</taxon>
        <taxon>Metazoa</taxon>
        <taxon>Ecdysozoa</taxon>
        <taxon>Nematoda</taxon>
        <taxon>Chromadorea</taxon>
        <taxon>Rhabditida</taxon>
        <taxon>Spirurina</taxon>
        <taxon>Spiruromorpha</taxon>
        <taxon>Spiruroidea</taxon>
        <taxon>Gongylonematidae</taxon>
        <taxon>Gongylonema</taxon>
    </lineage>
</organism>
<dbReference type="Pfam" id="PF00435">
    <property type="entry name" value="Spectrin"/>
    <property type="match status" value="1"/>
</dbReference>